<feature type="DNA-binding region" description="H-T-H motif" evidence="4">
    <location>
        <begin position="236"/>
        <end position="255"/>
    </location>
</feature>
<accession>A0ABN2FWW1</accession>
<dbReference type="EMBL" id="BAAANY010000002">
    <property type="protein sequence ID" value="GAA1661222.1"/>
    <property type="molecule type" value="Genomic_DNA"/>
</dbReference>
<evidence type="ECO:0000259" key="5">
    <source>
        <dbReference type="PROSITE" id="PS50977"/>
    </source>
</evidence>
<name>A0ABN2FWW1_9ACTN</name>
<evidence type="ECO:0000313" key="6">
    <source>
        <dbReference type="EMBL" id="GAA1661222.1"/>
    </source>
</evidence>
<dbReference type="Pfam" id="PF17932">
    <property type="entry name" value="TetR_C_24"/>
    <property type="match status" value="1"/>
</dbReference>
<dbReference type="InterPro" id="IPR009057">
    <property type="entry name" value="Homeodomain-like_sf"/>
</dbReference>
<keyword evidence="3" id="KW-0804">Transcription</keyword>
<evidence type="ECO:0000256" key="1">
    <source>
        <dbReference type="ARBA" id="ARBA00023015"/>
    </source>
</evidence>
<dbReference type="InterPro" id="IPR001647">
    <property type="entry name" value="HTH_TetR"/>
</dbReference>
<feature type="domain" description="HTH tetR-type" evidence="5">
    <location>
        <begin position="213"/>
        <end position="273"/>
    </location>
</feature>
<dbReference type="InterPro" id="IPR050109">
    <property type="entry name" value="HTH-type_TetR-like_transc_reg"/>
</dbReference>
<feature type="domain" description="HTH tetR-type" evidence="5">
    <location>
        <begin position="11"/>
        <end position="71"/>
    </location>
</feature>
<keyword evidence="7" id="KW-1185">Reference proteome</keyword>
<dbReference type="PROSITE" id="PS50977">
    <property type="entry name" value="HTH_TETR_2"/>
    <property type="match status" value="2"/>
</dbReference>
<reference evidence="6 7" key="1">
    <citation type="journal article" date="2019" name="Int. J. Syst. Evol. Microbiol.">
        <title>The Global Catalogue of Microorganisms (GCM) 10K type strain sequencing project: providing services to taxonomists for standard genome sequencing and annotation.</title>
        <authorList>
            <consortium name="The Broad Institute Genomics Platform"/>
            <consortium name="The Broad Institute Genome Sequencing Center for Infectious Disease"/>
            <person name="Wu L."/>
            <person name="Ma J."/>
        </authorList>
    </citation>
    <scope>NUCLEOTIDE SEQUENCE [LARGE SCALE GENOMIC DNA]</scope>
    <source>
        <strain evidence="6 7">JCM 14718</strain>
    </source>
</reference>
<evidence type="ECO:0000313" key="7">
    <source>
        <dbReference type="Proteomes" id="UP001500618"/>
    </source>
</evidence>
<comment type="caution">
    <text evidence="6">The sequence shown here is derived from an EMBL/GenBank/DDBJ whole genome shotgun (WGS) entry which is preliminary data.</text>
</comment>
<keyword evidence="1" id="KW-0805">Transcription regulation</keyword>
<evidence type="ECO:0000256" key="3">
    <source>
        <dbReference type="ARBA" id="ARBA00023163"/>
    </source>
</evidence>
<dbReference type="PROSITE" id="PS01081">
    <property type="entry name" value="HTH_TETR_1"/>
    <property type="match status" value="2"/>
</dbReference>
<sequence length="401" mass="43142">MDSERPGRRPANRRRQLVVLAADLFAQRGYQAVSIEDIASAAGITGPALYRHFQGKQDLLAQVLLTGQEVMDEAAEQALGGAGTPAERLDAVTLALAEQSVQRRGVSALWRWQARHLDETARNEVRQRGRKFITRWAGELTLVRPDLPAADAELLCMAALSVLGSVADHHASLPKRRFVALLHTLASAVCASSCVPAESGEATGFVAEPVIPATRREQILAAATELFVQRGYRAVSMEDIGAAAGIAGPSVYRHFASKADLLMAGCGRLADQLAVGASRALSGAGEPAAQLDRLIRSYVDVVMDHGELLHVYNRELAHLPERSRLESLRVQRAYVAQWVGLQSSLSPDASQSESRIAVHAALTIINDLSRSGRLRARPAIGAELTALAHTVLSAAQNFVRK</sequence>
<feature type="DNA-binding region" description="H-T-H motif" evidence="4">
    <location>
        <begin position="34"/>
        <end position="53"/>
    </location>
</feature>
<dbReference type="Proteomes" id="UP001500618">
    <property type="component" value="Unassembled WGS sequence"/>
</dbReference>
<keyword evidence="2 4" id="KW-0238">DNA-binding</keyword>
<dbReference type="Pfam" id="PF00440">
    <property type="entry name" value="TetR_N"/>
    <property type="match status" value="2"/>
</dbReference>
<dbReference type="PANTHER" id="PTHR30055:SF234">
    <property type="entry name" value="HTH-TYPE TRANSCRIPTIONAL REGULATOR BETI"/>
    <property type="match status" value="1"/>
</dbReference>
<dbReference type="PRINTS" id="PR00455">
    <property type="entry name" value="HTHTETR"/>
</dbReference>
<dbReference type="InterPro" id="IPR023772">
    <property type="entry name" value="DNA-bd_HTH_TetR-type_CS"/>
</dbReference>
<dbReference type="InterPro" id="IPR041490">
    <property type="entry name" value="KstR2_TetR_C"/>
</dbReference>
<gene>
    <name evidence="6" type="ORF">GCM10009765_08350</name>
</gene>
<evidence type="ECO:0000256" key="4">
    <source>
        <dbReference type="PROSITE-ProRule" id="PRU00335"/>
    </source>
</evidence>
<dbReference type="SUPFAM" id="SSF46689">
    <property type="entry name" value="Homeodomain-like"/>
    <property type="match status" value="2"/>
</dbReference>
<dbReference type="Gene3D" id="1.10.10.60">
    <property type="entry name" value="Homeodomain-like"/>
    <property type="match status" value="2"/>
</dbReference>
<protein>
    <submittedName>
        <fullName evidence="6">TetR/AcrR family transcriptional regulator</fullName>
    </submittedName>
</protein>
<dbReference type="PANTHER" id="PTHR30055">
    <property type="entry name" value="HTH-TYPE TRANSCRIPTIONAL REGULATOR RUTR"/>
    <property type="match status" value="1"/>
</dbReference>
<dbReference type="RefSeq" id="WP_344307249.1">
    <property type="nucleotide sequence ID" value="NZ_BAAANY010000002.1"/>
</dbReference>
<organism evidence="6 7">
    <name type="scientific">Fodinicola feengrottensis</name>
    <dbReference type="NCBI Taxonomy" id="435914"/>
    <lineage>
        <taxon>Bacteria</taxon>
        <taxon>Bacillati</taxon>
        <taxon>Actinomycetota</taxon>
        <taxon>Actinomycetes</taxon>
        <taxon>Mycobacteriales</taxon>
        <taxon>Fodinicola</taxon>
    </lineage>
</organism>
<evidence type="ECO:0000256" key="2">
    <source>
        <dbReference type="ARBA" id="ARBA00023125"/>
    </source>
</evidence>
<dbReference type="Gene3D" id="1.10.357.10">
    <property type="entry name" value="Tetracycline Repressor, domain 2"/>
    <property type="match status" value="2"/>
</dbReference>
<proteinExistence type="predicted"/>